<dbReference type="InterPro" id="IPR017907">
    <property type="entry name" value="Znf_RING_CS"/>
</dbReference>
<evidence type="ECO:0000256" key="6">
    <source>
        <dbReference type="ARBA" id="ARBA00022771"/>
    </source>
</evidence>
<dbReference type="GO" id="GO:0008270">
    <property type="term" value="F:zinc ion binding"/>
    <property type="evidence" value="ECO:0007669"/>
    <property type="project" value="UniProtKB-KW"/>
</dbReference>
<dbReference type="Pfam" id="PF18102">
    <property type="entry name" value="DTC"/>
    <property type="match status" value="1"/>
</dbReference>
<keyword evidence="7 9" id="KW-0862">Zinc</keyword>
<evidence type="ECO:0000256" key="5">
    <source>
        <dbReference type="ARBA" id="ARBA00022723"/>
    </source>
</evidence>
<name>A0AAD9JX09_9ANNE</name>
<evidence type="ECO:0000313" key="12">
    <source>
        <dbReference type="Proteomes" id="UP001208570"/>
    </source>
</evidence>
<dbReference type="Pfam" id="PF00097">
    <property type="entry name" value="zf-C3HC4"/>
    <property type="match status" value="1"/>
</dbReference>
<dbReference type="InterPro" id="IPR013083">
    <property type="entry name" value="Znf_RING/FYVE/PHD"/>
</dbReference>
<keyword evidence="9" id="KW-0963">Cytoplasm</keyword>
<dbReference type="SMART" id="SM00184">
    <property type="entry name" value="RING"/>
    <property type="match status" value="1"/>
</dbReference>
<dbReference type="AlphaFoldDB" id="A0AAD9JX09"/>
<comment type="subcellular location">
    <subcellularLocation>
        <location evidence="9">Cytoplasm</location>
    </subcellularLocation>
</comment>
<dbReference type="PROSITE" id="PS00518">
    <property type="entry name" value="ZF_RING_1"/>
    <property type="match status" value="1"/>
</dbReference>
<evidence type="ECO:0000256" key="9">
    <source>
        <dbReference type="RuleBase" id="RU367105"/>
    </source>
</evidence>
<dbReference type="PROSITE" id="PS50089">
    <property type="entry name" value="ZF_RING_2"/>
    <property type="match status" value="1"/>
</dbReference>
<dbReference type="Gene3D" id="3.30.390.130">
    <property type="match status" value="1"/>
</dbReference>
<evidence type="ECO:0000256" key="8">
    <source>
        <dbReference type="PROSITE-ProRule" id="PRU00175"/>
    </source>
</evidence>
<sequence length="209" mass="23453">MSLTNLFHSLNIKGAEKSAPDESYEDYCVICMSKWENPKKLDKCGHEFCSDCIKQCFDKINPVCPICGMSYGSITGKMPPGRMDVTVDKWTEVPGYPGSGLIRISYSFNNGIQTHEHPHPGMPYHGTRRVAYLPNNHEGQKVCALLRRAFNARLTFTIGQSSTTGKDDQVIWNDIHHKTQLSGGMMCFGYPDPTYLNRVQQELASKGIK</sequence>
<keyword evidence="4 9" id="KW-0808">Transferase</keyword>
<dbReference type="InterPro" id="IPR039399">
    <property type="entry name" value="Deltex_C_sf"/>
</dbReference>
<dbReference type="InterPro" id="IPR039398">
    <property type="entry name" value="Deltex_fam"/>
</dbReference>
<dbReference type="SUPFAM" id="SSF57850">
    <property type="entry name" value="RING/U-box"/>
    <property type="match status" value="1"/>
</dbReference>
<dbReference type="Gene3D" id="3.30.40.10">
    <property type="entry name" value="Zinc/RING finger domain, C3HC4 (zinc finger)"/>
    <property type="match status" value="1"/>
</dbReference>
<proteinExistence type="inferred from homology"/>
<reference evidence="11" key="1">
    <citation type="journal article" date="2023" name="Mol. Biol. Evol.">
        <title>Third-Generation Sequencing Reveals the Adaptive Role of the Epigenome in Three Deep-Sea Polychaetes.</title>
        <authorList>
            <person name="Perez M."/>
            <person name="Aroh O."/>
            <person name="Sun Y."/>
            <person name="Lan Y."/>
            <person name="Juniper S.K."/>
            <person name="Young C.R."/>
            <person name="Angers B."/>
            <person name="Qian P.Y."/>
        </authorList>
    </citation>
    <scope>NUCLEOTIDE SEQUENCE</scope>
    <source>
        <strain evidence="11">P08H-3</strain>
    </source>
</reference>
<keyword evidence="5 9" id="KW-0479">Metal-binding</keyword>
<protein>
    <recommendedName>
        <fullName evidence="9">E3 ubiquitin-protein ligase</fullName>
        <ecNumber evidence="9">2.3.2.27</ecNumber>
    </recommendedName>
</protein>
<accession>A0AAD9JX09</accession>
<dbReference type="InterPro" id="IPR039396">
    <property type="entry name" value="Deltex_C"/>
</dbReference>
<feature type="domain" description="RING-type" evidence="10">
    <location>
        <begin position="28"/>
        <end position="67"/>
    </location>
</feature>
<dbReference type="GO" id="GO:0007219">
    <property type="term" value="P:Notch signaling pathway"/>
    <property type="evidence" value="ECO:0007669"/>
    <property type="project" value="InterPro"/>
</dbReference>
<dbReference type="Proteomes" id="UP001208570">
    <property type="component" value="Unassembled WGS sequence"/>
</dbReference>
<dbReference type="InterPro" id="IPR018957">
    <property type="entry name" value="Znf_C3HC4_RING-type"/>
</dbReference>
<dbReference type="CDD" id="cd09633">
    <property type="entry name" value="Deltex_C"/>
    <property type="match status" value="1"/>
</dbReference>
<comment type="catalytic activity">
    <reaction evidence="1 9">
        <text>S-ubiquitinyl-[E2 ubiquitin-conjugating enzyme]-L-cysteine + [acceptor protein]-L-lysine = [E2 ubiquitin-conjugating enzyme]-L-cysteine + N(6)-ubiquitinyl-[acceptor protein]-L-lysine.</text>
        <dbReference type="EC" id="2.3.2.27"/>
    </reaction>
</comment>
<dbReference type="GO" id="GO:0061630">
    <property type="term" value="F:ubiquitin protein ligase activity"/>
    <property type="evidence" value="ECO:0007669"/>
    <property type="project" value="UniProtKB-UniRule"/>
</dbReference>
<evidence type="ECO:0000256" key="4">
    <source>
        <dbReference type="ARBA" id="ARBA00022679"/>
    </source>
</evidence>
<dbReference type="InterPro" id="IPR001841">
    <property type="entry name" value="Znf_RING"/>
</dbReference>
<keyword evidence="12" id="KW-1185">Reference proteome</keyword>
<gene>
    <name evidence="11" type="ORF">LSH36_126g04003</name>
</gene>
<evidence type="ECO:0000256" key="3">
    <source>
        <dbReference type="ARBA" id="ARBA00009413"/>
    </source>
</evidence>
<evidence type="ECO:0000256" key="1">
    <source>
        <dbReference type="ARBA" id="ARBA00000900"/>
    </source>
</evidence>
<comment type="similarity">
    <text evidence="3 9">Belongs to the Deltex family.</text>
</comment>
<evidence type="ECO:0000313" key="11">
    <source>
        <dbReference type="EMBL" id="KAK2160849.1"/>
    </source>
</evidence>
<dbReference type="EMBL" id="JAODUP010000126">
    <property type="protein sequence ID" value="KAK2160849.1"/>
    <property type="molecule type" value="Genomic_DNA"/>
</dbReference>
<comment type="caution">
    <text evidence="11">The sequence shown here is derived from an EMBL/GenBank/DDBJ whole genome shotgun (WGS) entry which is preliminary data.</text>
</comment>
<dbReference type="GO" id="GO:0005737">
    <property type="term" value="C:cytoplasm"/>
    <property type="evidence" value="ECO:0007669"/>
    <property type="project" value="UniProtKB-SubCell"/>
</dbReference>
<evidence type="ECO:0000256" key="2">
    <source>
        <dbReference type="ARBA" id="ARBA00004906"/>
    </source>
</evidence>
<dbReference type="GO" id="GO:0016567">
    <property type="term" value="P:protein ubiquitination"/>
    <property type="evidence" value="ECO:0007669"/>
    <property type="project" value="UniProtKB-UniRule"/>
</dbReference>
<dbReference type="PANTHER" id="PTHR12622">
    <property type="entry name" value="DELTEX-RELATED"/>
    <property type="match status" value="1"/>
</dbReference>
<evidence type="ECO:0000256" key="7">
    <source>
        <dbReference type="ARBA" id="ARBA00022833"/>
    </source>
</evidence>
<comment type="pathway">
    <text evidence="2 9">Protein modification; protein ubiquitination.</text>
</comment>
<dbReference type="EC" id="2.3.2.27" evidence="9"/>
<evidence type="ECO:0000259" key="10">
    <source>
        <dbReference type="PROSITE" id="PS50089"/>
    </source>
</evidence>
<keyword evidence="6 8" id="KW-0863">Zinc-finger</keyword>
<organism evidence="11 12">
    <name type="scientific">Paralvinella palmiformis</name>
    <dbReference type="NCBI Taxonomy" id="53620"/>
    <lineage>
        <taxon>Eukaryota</taxon>
        <taxon>Metazoa</taxon>
        <taxon>Spiralia</taxon>
        <taxon>Lophotrochozoa</taxon>
        <taxon>Annelida</taxon>
        <taxon>Polychaeta</taxon>
        <taxon>Sedentaria</taxon>
        <taxon>Canalipalpata</taxon>
        <taxon>Terebellida</taxon>
        <taxon>Terebelliformia</taxon>
        <taxon>Alvinellidae</taxon>
        <taxon>Paralvinella</taxon>
    </lineage>
</organism>